<keyword evidence="1" id="KW-0812">Transmembrane</keyword>
<gene>
    <name evidence="2" type="ORF">CGZ90_16985</name>
</gene>
<proteinExistence type="predicted"/>
<keyword evidence="3" id="KW-1185">Reference proteome</keyword>
<protein>
    <submittedName>
        <fullName evidence="2">Uncharacterized protein</fullName>
    </submittedName>
</protein>
<organism evidence="2 3">
    <name type="scientific">Fictibacillus aquaticus</name>
    <dbReference type="NCBI Taxonomy" id="2021314"/>
    <lineage>
        <taxon>Bacteria</taxon>
        <taxon>Bacillati</taxon>
        <taxon>Bacillota</taxon>
        <taxon>Bacilli</taxon>
        <taxon>Bacillales</taxon>
        <taxon>Fictibacillaceae</taxon>
        <taxon>Fictibacillus</taxon>
    </lineage>
</organism>
<accession>A0A235F6K8</accession>
<name>A0A235F6K8_9BACL</name>
<comment type="caution">
    <text evidence="2">The sequence shown here is derived from an EMBL/GenBank/DDBJ whole genome shotgun (WGS) entry which is preliminary data.</text>
</comment>
<keyword evidence="1" id="KW-1133">Transmembrane helix</keyword>
<dbReference type="EMBL" id="NOII01000011">
    <property type="protein sequence ID" value="OYD56703.1"/>
    <property type="molecule type" value="Genomic_DNA"/>
</dbReference>
<evidence type="ECO:0000313" key="3">
    <source>
        <dbReference type="Proteomes" id="UP000215059"/>
    </source>
</evidence>
<feature type="transmembrane region" description="Helical" evidence="1">
    <location>
        <begin position="6"/>
        <end position="24"/>
    </location>
</feature>
<evidence type="ECO:0000313" key="2">
    <source>
        <dbReference type="EMBL" id="OYD56703.1"/>
    </source>
</evidence>
<dbReference type="AlphaFoldDB" id="A0A235F6K8"/>
<evidence type="ECO:0000256" key="1">
    <source>
        <dbReference type="SAM" id="Phobius"/>
    </source>
</evidence>
<reference evidence="2 3" key="1">
    <citation type="submission" date="2017-07" db="EMBL/GenBank/DDBJ databases">
        <title>Fictibacillus sp. nov. GDSW-R2A3 Genome sequencing and assembly.</title>
        <authorList>
            <person name="Mayilraj S."/>
        </authorList>
    </citation>
    <scope>NUCLEOTIDE SEQUENCE [LARGE SCALE GENOMIC DNA]</scope>
    <source>
        <strain evidence="2 3">GDSW-R2A3</strain>
    </source>
</reference>
<keyword evidence="1" id="KW-0472">Membrane</keyword>
<sequence>MIEFISSAIVINIAAIVYAVYRSIKREKASDFASKVPIPDHLKLQTKLNKPQNPVYYRVLLFLSSKSYFGGTVPSETTGGKKLCTVLRFSCFSSFLSRVRYLWRYF</sequence>
<dbReference type="Proteomes" id="UP000215059">
    <property type="component" value="Unassembled WGS sequence"/>
</dbReference>